<proteinExistence type="predicted"/>
<organism evidence="1 2">
    <name type="scientific">Brenneria alni</name>
    <dbReference type="NCBI Taxonomy" id="71656"/>
    <lineage>
        <taxon>Bacteria</taxon>
        <taxon>Pseudomonadati</taxon>
        <taxon>Pseudomonadota</taxon>
        <taxon>Gammaproteobacteria</taxon>
        <taxon>Enterobacterales</taxon>
        <taxon>Pectobacteriaceae</taxon>
        <taxon>Brenneria</taxon>
    </lineage>
</organism>
<dbReference type="OrthoDB" id="6433089at2"/>
<comment type="caution">
    <text evidence="1">The sequence shown here is derived from an EMBL/GenBank/DDBJ whole genome shotgun (WGS) entry which is preliminary data.</text>
</comment>
<protein>
    <submittedName>
        <fullName evidence="1">Uncharacterized protein</fullName>
    </submittedName>
</protein>
<dbReference type="AlphaFoldDB" id="A0A421DR97"/>
<sequence length="64" mass="6822">MNQTQSVDLISSIVGEKLGVAGDETRRLAITGALSGTVTAFYSRQQSFLETVKAAQHDGIHQTS</sequence>
<gene>
    <name evidence="1" type="ORF">BIY29_05570</name>
</gene>
<name>A0A421DR97_9GAMM</name>
<dbReference type="RefSeq" id="WP_121574194.1">
    <property type="nucleotide sequence ID" value="NZ_MJLZ01000008.1"/>
</dbReference>
<reference evidence="1 2" key="1">
    <citation type="submission" date="2016-09" db="EMBL/GenBank/DDBJ databases">
        <authorList>
            <person name="Doonan J."/>
            <person name="Pachebat J.A."/>
            <person name="Golyshin P.N."/>
            <person name="Denman S."/>
            <person name="Mcdonald J.E."/>
        </authorList>
    </citation>
    <scope>NUCLEOTIDE SEQUENCE [LARGE SCALE GENOMIC DNA]</scope>
    <source>
        <strain evidence="1 2">NCPPB 3934</strain>
    </source>
</reference>
<evidence type="ECO:0000313" key="2">
    <source>
        <dbReference type="Proteomes" id="UP000285648"/>
    </source>
</evidence>
<accession>A0A421DR97</accession>
<keyword evidence="2" id="KW-1185">Reference proteome</keyword>
<dbReference type="EMBL" id="MJLZ01000008">
    <property type="protein sequence ID" value="RLM26525.1"/>
    <property type="molecule type" value="Genomic_DNA"/>
</dbReference>
<evidence type="ECO:0000313" key="1">
    <source>
        <dbReference type="EMBL" id="RLM26525.1"/>
    </source>
</evidence>
<dbReference type="Proteomes" id="UP000285648">
    <property type="component" value="Unassembled WGS sequence"/>
</dbReference>